<dbReference type="PANTHER" id="PTHR13229">
    <property type="entry name" value="PROTEIN KISH-A"/>
    <property type="match status" value="1"/>
</dbReference>
<keyword evidence="4" id="KW-0812">Transmembrane</keyword>
<evidence type="ECO:0000256" key="8">
    <source>
        <dbReference type="ARBA" id="ARBA00023136"/>
    </source>
</evidence>
<keyword evidence="8" id="KW-0472">Membrane</keyword>
<evidence type="ECO:0000256" key="9">
    <source>
        <dbReference type="RuleBase" id="RU910717"/>
    </source>
</evidence>
<evidence type="ECO:0000256" key="2">
    <source>
        <dbReference type="ARBA" id="ARBA00004614"/>
    </source>
</evidence>
<name>A0A8C6HY87_MUSSI</name>
<proteinExistence type="inferred from homology"/>
<dbReference type="Proteomes" id="UP000694415">
    <property type="component" value="Unplaced"/>
</dbReference>
<evidence type="ECO:0000313" key="11">
    <source>
        <dbReference type="Proteomes" id="UP000694415"/>
    </source>
</evidence>
<dbReference type="Ensembl" id="ENSMSIT00000036558.1">
    <property type="protein sequence ID" value="ENSMSIP00000029008.1"/>
    <property type="gene ID" value="ENSMSIG00000024356.1"/>
</dbReference>
<dbReference type="InterPro" id="IPR051523">
    <property type="entry name" value="KISH_domain"/>
</dbReference>
<comment type="similarity">
    <text evidence="3 9">Belongs to the KISH family.</text>
</comment>
<dbReference type="AlphaFoldDB" id="A0A8C6HY87"/>
<reference evidence="10" key="1">
    <citation type="submission" date="2025-08" db="UniProtKB">
        <authorList>
            <consortium name="Ensembl"/>
        </authorList>
    </citation>
    <scope>IDENTIFICATION</scope>
</reference>
<keyword evidence="7 9" id="KW-0333">Golgi apparatus</keyword>
<keyword evidence="11" id="KW-1185">Reference proteome</keyword>
<evidence type="ECO:0000256" key="6">
    <source>
        <dbReference type="ARBA" id="ARBA00022989"/>
    </source>
</evidence>
<evidence type="ECO:0000256" key="3">
    <source>
        <dbReference type="ARBA" id="ARBA00008961"/>
    </source>
</evidence>
<accession>A0A8C6HY87</accession>
<keyword evidence="5 9" id="KW-0732">Signal</keyword>
<organism evidence="10 11">
    <name type="scientific">Mus spicilegus</name>
    <name type="common">Mound-building mouse</name>
    <dbReference type="NCBI Taxonomy" id="10103"/>
    <lineage>
        <taxon>Eukaryota</taxon>
        <taxon>Metazoa</taxon>
        <taxon>Chordata</taxon>
        <taxon>Craniata</taxon>
        <taxon>Vertebrata</taxon>
        <taxon>Euteleostomi</taxon>
        <taxon>Mammalia</taxon>
        <taxon>Eutheria</taxon>
        <taxon>Euarchontoglires</taxon>
        <taxon>Glires</taxon>
        <taxon>Rodentia</taxon>
        <taxon>Myomorpha</taxon>
        <taxon>Muroidea</taxon>
        <taxon>Muridae</taxon>
        <taxon>Murinae</taxon>
        <taxon>Mus</taxon>
        <taxon>Mus</taxon>
    </lineage>
</organism>
<dbReference type="InterPro" id="IPR009653">
    <property type="entry name" value="Ksh1"/>
</dbReference>
<protein>
    <recommendedName>
        <fullName evidence="9">Protein kish</fullName>
    </recommendedName>
</protein>
<dbReference type="GO" id="GO:0000139">
    <property type="term" value="C:Golgi membrane"/>
    <property type="evidence" value="ECO:0007669"/>
    <property type="project" value="UniProtKB-SubCell"/>
</dbReference>
<evidence type="ECO:0000256" key="7">
    <source>
        <dbReference type="ARBA" id="ARBA00023034"/>
    </source>
</evidence>
<feature type="chain" id="PRO_5034986652" description="Protein kish" evidence="9">
    <location>
        <begin position="29"/>
        <end position="72"/>
    </location>
</feature>
<dbReference type="GeneTree" id="ENSGT00990000204247"/>
<evidence type="ECO:0000256" key="4">
    <source>
        <dbReference type="ARBA" id="ARBA00022692"/>
    </source>
</evidence>
<evidence type="ECO:0000256" key="1">
    <source>
        <dbReference type="ARBA" id="ARBA00002154"/>
    </source>
</evidence>
<comment type="function">
    <text evidence="1 9">Involved in the early part of the secretory pathway.</text>
</comment>
<comment type="subcellular location">
    <subcellularLocation>
        <location evidence="2 9">Golgi apparatus membrane</location>
        <topology evidence="2 9">Single-pass type I membrane protein</topology>
    </subcellularLocation>
</comment>
<feature type="signal peptide" evidence="9">
    <location>
        <begin position="1"/>
        <end position="28"/>
    </location>
</feature>
<dbReference type="Pfam" id="PF06842">
    <property type="entry name" value="DUF1242"/>
    <property type="match status" value="1"/>
</dbReference>
<keyword evidence="6" id="KW-1133">Transmembrane helix</keyword>
<reference evidence="10" key="2">
    <citation type="submission" date="2025-09" db="UniProtKB">
        <authorList>
            <consortium name="Ensembl"/>
        </authorList>
    </citation>
    <scope>IDENTIFICATION</scope>
</reference>
<evidence type="ECO:0000256" key="5">
    <source>
        <dbReference type="ARBA" id="ARBA00022729"/>
    </source>
</evidence>
<sequence length="72" mass="8472">MPAITNFQSLLTDILLLIFMCAHIRSLAHSILDRNKTGLLIILWKLVSELEMKQILRCCSLFLCYWNNELYE</sequence>
<evidence type="ECO:0000313" key="10">
    <source>
        <dbReference type="Ensembl" id="ENSMSIP00000029008.1"/>
    </source>
</evidence>